<keyword evidence="3" id="KW-0560">Oxidoreductase</keyword>
<comment type="caution">
    <text evidence="6">The sequence shown here is derived from an EMBL/GenBank/DDBJ whole genome shotgun (WGS) entry which is preliminary data.</text>
</comment>
<dbReference type="InterPro" id="IPR036291">
    <property type="entry name" value="NAD(P)-bd_dom_sf"/>
</dbReference>
<evidence type="ECO:0000256" key="3">
    <source>
        <dbReference type="ARBA" id="ARBA00023002"/>
    </source>
</evidence>
<name>X0YEJ8_9ZZZZ</name>
<evidence type="ECO:0000313" key="6">
    <source>
        <dbReference type="EMBL" id="GAG35256.1"/>
    </source>
</evidence>
<feature type="domain" description="Alcohol dehydrogenase-like C-terminal" evidence="4">
    <location>
        <begin position="136"/>
        <end position="250"/>
    </location>
</feature>
<accession>X0YEJ8</accession>
<proteinExistence type="predicted"/>
<dbReference type="PANTHER" id="PTHR43401:SF2">
    <property type="entry name" value="L-THREONINE 3-DEHYDROGENASE"/>
    <property type="match status" value="1"/>
</dbReference>
<evidence type="ECO:0000259" key="5">
    <source>
        <dbReference type="Pfam" id="PF08240"/>
    </source>
</evidence>
<protein>
    <recommendedName>
        <fullName evidence="7">Enoyl reductase (ER) domain-containing protein</fullName>
    </recommendedName>
</protein>
<dbReference type="InterPro" id="IPR050129">
    <property type="entry name" value="Zn_alcohol_dh"/>
</dbReference>
<feature type="domain" description="Alcohol dehydrogenase-like N-terminal" evidence="5">
    <location>
        <begin position="1"/>
        <end position="87"/>
    </location>
</feature>
<gene>
    <name evidence="6" type="ORF">S01H1_65204</name>
</gene>
<dbReference type="EMBL" id="BARS01043030">
    <property type="protein sequence ID" value="GAG35256.1"/>
    <property type="molecule type" value="Genomic_DNA"/>
</dbReference>
<sequence>DIRVYRGEKKARIGVIPGHENVGIIEEIGEGVDGWQRGQRVALCPIIACGRCFYCVRGLRNRCLKRITLGYEENGGLSQYLLVPSAIVSLGHVLAVPEGLSSEAATLMEPLACVLNSLETCRLAPGGSLLLLGAGPMGLLHLLLARALGAATVLVSEVNEGRLQQAQRLGASLALNPERDSLGEAVLGATDGLGVDAVVVTTGVPSLVDPALGAVRRQGTVSLFGGFPPDSTVPLDPNLVHYSEVTLTGS</sequence>
<dbReference type="AlphaFoldDB" id="X0YEJ8"/>
<dbReference type="SUPFAM" id="SSF51735">
    <property type="entry name" value="NAD(P)-binding Rossmann-fold domains"/>
    <property type="match status" value="1"/>
</dbReference>
<dbReference type="Gene3D" id="3.90.180.10">
    <property type="entry name" value="Medium-chain alcohol dehydrogenases, catalytic domain"/>
    <property type="match status" value="1"/>
</dbReference>
<dbReference type="PROSITE" id="PS00059">
    <property type="entry name" value="ADH_ZINC"/>
    <property type="match status" value="1"/>
</dbReference>
<dbReference type="Pfam" id="PF08240">
    <property type="entry name" value="ADH_N"/>
    <property type="match status" value="1"/>
</dbReference>
<dbReference type="Gene3D" id="3.40.50.720">
    <property type="entry name" value="NAD(P)-binding Rossmann-like Domain"/>
    <property type="match status" value="1"/>
</dbReference>
<dbReference type="SUPFAM" id="SSF50129">
    <property type="entry name" value="GroES-like"/>
    <property type="match status" value="1"/>
</dbReference>
<dbReference type="InterPro" id="IPR002328">
    <property type="entry name" value="ADH_Zn_CS"/>
</dbReference>
<dbReference type="GO" id="GO:0008270">
    <property type="term" value="F:zinc ion binding"/>
    <property type="evidence" value="ECO:0007669"/>
    <property type="project" value="InterPro"/>
</dbReference>
<dbReference type="GO" id="GO:0016491">
    <property type="term" value="F:oxidoreductase activity"/>
    <property type="evidence" value="ECO:0007669"/>
    <property type="project" value="UniProtKB-KW"/>
</dbReference>
<evidence type="ECO:0000256" key="2">
    <source>
        <dbReference type="ARBA" id="ARBA00022833"/>
    </source>
</evidence>
<dbReference type="InterPro" id="IPR013149">
    <property type="entry name" value="ADH-like_C"/>
</dbReference>
<dbReference type="Pfam" id="PF00107">
    <property type="entry name" value="ADH_zinc_N"/>
    <property type="match status" value="1"/>
</dbReference>
<feature type="non-terminal residue" evidence="6">
    <location>
        <position position="250"/>
    </location>
</feature>
<organism evidence="6">
    <name type="scientific">marine sediment metagenome</name>
    <dbReference type="NCBI Taxonomy" id="412755"/>
    <lineage>
        <taxon>unclassified sequences</taxon>
        <taxon>metagenomes</taxon>
        <taxon>ecological metagenomes</taxon>
    </lineage>
</organism>
<keyword evidence="1" id="KW-0479">Metal-binding</keyword>
<dbReference type="InterPro" id="IPR013154">
    <property type="entry name" value="ADH-like_N"/>
</dbReference>
<feature type="non-terminal residue" evidence="6">
    <location>
        <position position="1"/>
    </location>
</feature>
<evidence type="ECO:0000259" key="4">
    <source>
        <dbReference type="Pfam" id="PF00107"/>
    </source>
</evidence>
<dbReference type="PANTHER" id="PTHR43401">
    <property type="entry name" value="L-THREONINE 3-DEHYDROGENASE"/>
    <property type="match status" value="1"/>
</dbReference>
<evidence type="ECO:0008006" key="7">
    <source>
        <dbReference type="Google" id="ProtNLM"/>
    </source>
</evidence>
<keyword evidence="2" id="KW-0862">Zinc</keyword>
<reference evidence="6" key="1">
    <citation type="journal article" date="2014" name="Front. Microbiol.">
        <title>High frequency of phylogenetically diverse reductive dehalogenase-homologous genes in deep subseafloor sedimentary metagenomes.</title>
        <authorList>
            <person name="Kawai M."/>
            <person name="Futagami T."/>
            <person name="Toyoda A."/>
            <person name="Takaki Y."/>
            <person name="Nishi S."/>
            <person name="Hori S."/>
            <person name="Arai W."/>
            <person name="Tsubouchi T."/>
            <person name="Morono Y."/>
            <person name="Uchiyama I."/>
            <person name="Ito T."/>
            <person name="Fujiyama A."/>
            <person name="Inagaki F."/>
            <person name="Takami H."/>
        </authorList>
    </citation>
    <scope>NUCLEOTIDE SEQUENCE</scope>
    <source>
        <strain evidence="6">Expedition CK06-06</strain>
    </source>
</reference>
<evidence type="ECO:0000256" key="1">
    <source>
        <dbReference type="ARBA" id="ARBA00022723"/>
    </source>
</evidence>
<dbReference type="InterPro" id="IPR011032">
    <property type="entry name" value="GroES-like_sf"/>
</dbReference>